<evidence type="ECO:0000256" key="2">
    <source>
        <dbReference type="SAM" id="Phobius"/>
    </source>
</evidence>
<dbReference type="RefSeq" id="WP_130516522.1">
    <property type="nucleotide sequence ID" value="NZ_SHMA01000004.1"/>
</dbReference>
<dbReference type="Proteomes" id="UP000291286">
    <property type="component" value="Unassembled WGS sequence"/>
</dbReference>
<reference evidence="3 4" key="1">
    <citation type="submission" date="2019-02" db="EMBL/GenBank/DDBJ databases">
        <title>WGS of Pseudoxanthomonas species novum from clinical isolates.</title>
        <authorList>
            <person name="Bernier A.-M."/>
            <person name="Bernard K."/>
            <person name="Vachon A."/>
        </authorList>
    </citation>
    <scope>NUCLEOTIDE SEQUENCE [LARGE SCALE GENOMIC DNA]</scope>
    <source>
        <strain evidence="3 4">NML171202</strain>
    </source>
</reference>
<name>A0A4Q8LKG2_9GAMM</name>
<dbReference type="AlphaFoldDB" id="A0A4Q8LKG2"/>
<feature type="transmembrane region" description="Helical" evidence="2">
    <location>
        <begin position="661"/>
        <end position="685"/>
    </location>
</feature>
<protein>
    <submittedName>
        <fullName evidence="3">Uncharacterized protein</fullName>
    </submittedName>
</protein>
<keyword evidence="1" id="KW-0175">Coiled coil</keyword>
<accession>A0A4Q8LKG2</accession>
<gene>
    <name evidence="3" type="ORF">EA661_05245</name>
</gene>
<keyword evidence="2" id="KW-1133">Transmembrane helix</keyword>
<keyword evidence="2" id="KW-0472">Membrane</keyword>
<organism evidence="3 4">
    <name type="scientific">Pseudoxanthomonas winnipegensis</name>
    <dbReference type="NCBI Taxonomy" id="2480810"/>
    <lineage>
        <taxon>Bacteria</taxon>
        <taxon>Pseudomonadati</taxon>
        <taxon>Pseudomonadota</taxon>
        <taxon>Gammaproteobacteria</taxon>
        <taxon>Lysobacterales</taxon>
        <taxon>Lysobacteraceae</taxon>
        <taxon>Pseudoxanthomonas</taxon>
    </lineage>
</organism>
<keyword evidence="2" id="KW-0812">Transmembrane</keyword>
<sequence>MAFLNINAKKLNVLISNGTHEGELRRFFQESKQLLLLRGAKVQNLPHGREERIRVICERLPRKTDEVLRNWFTTNASIATPTPMEEALMYLEALFDENEPLPAAEELAICRSALSNLFSDNPDERLIELLARPLGPRVVEEIAANDHEVSADLDEQDFESVSKEHDSVGPIQNFHLAELIAAIVASDENAIDDALAPFSESTRGLVNALVRLRAGDKDSAREQLSLLPSSGPESDLVRRALAQASHHQADGASPTGIRALTPSALPRIPEGAQFEIVGIYTTELSNGAIFVDPVLIILEGNPYYLGREDRLHMFPESGSVMSHRSALRSAFKRGALVRWIVSERDGAEGKTRFHMSSEQNAPISVVKLSVPSSDADEVRDRIKSCSIHGRAQAGQQVVFLLSDNVAIASPKGISYARDDAFEQPWQAWSSLETHLIEGEQYCLSLPTGPSSNLDLSTLEIAFRRLLRDIESETKLTSTKAQRREISELLRKRAGGEISHRAKRIASSIEQISMNSDELDAVLSLLGSQNAVRDRVEELVAEELKARQSDRAGLMAEISALRSKISELDKAARDKERSNRQQAESAAEQVKEAFDRAIREGTVALANAEVFQTLSSTYRAPSLSSDTPAEKAPSGLFVRHTAISTEDAISRMLALGVNRRKAIILSSLAVMAASCGIALALVGTLARQCARILARQDRDNAAFMEVSMGLTSSDLVHSEASELAGAGGLAILNSDLSPIEIYAASLIDSLIDDATSGTKRSPVVVLSCGGGDLSLSIPSILRRVSLVVDLESDWPTDLRRLEDVDPSDVELLEPLQERAMKSIKDLDEDLRRQVESAFVAAITRNG</sequence>
<proteinExistence type="predicted"/>
<evidence type="ECO:0000313" key="3">
    <source>
        <dbReference type="EMBL" id="TAA31000.1"/>
    </source>
</evidence>
<feature type="coiled-coil region" evidence="1">
    <location>
        <begin position="550"/>
        <end position="599"/>
    </location>
</feature>
<comment type="caution">
    <text evidence="3">The sequence shown here is derived from an EMBL/GenBank/DDBJ whole genome shotgun (WGS) entry which is preliminary data.</text>
</comment>
<evidence type="ECO:0000313" key="4">
    <source>
        <dbReference type="Proteomes" id="UP000291286"/>
    </source>
</evidence>
<evidence type="ECO:0000256" key="1">
    <source>
        <dbReference type="SAM" id="Coils"/>
    </source>
</evidence>
<dbReference type="EMBL" id="SHMB01000002">
    <property type="protein sequence ID" value="TAA31000.1"/>
    <property type="molecule type" value="Genomic_DNA"/>
</dbReference>